<keyword evidence="7" id="KW-0378">Hydrolase</keyword>
<dbReference type="GO" id="GO:0008233">
    <property type="term" value="F:peptidase activity"/>
    <property type="evidence" value="ECO:0007669"/>
    <property type="project" value="UniProtKB-KW"/>
</dbReference>
<dbReference type="PANTHER" id="PTHR42648">
    <property type="entry name" value="TRANSPOSASE, PUTATIVE-RELATED"/>
    <property type="match status" value="1"/>
</dbReference>
<keyword evidence="5" id="KW-0547">Nucleotide-binding</keyword>
<dbReference type="InterPro" id="IPR039537">
    <property type="entry name" value="Retrotran_Ty1/copia-like"/>
</dbReference>
<evidence type="ECO:0000256" key="7">
    <source>
        <dbReference type="ARBA" id="ARBA00022801"/>
    </source>
</evidence>
<dbReference type="GO" id="GO:0006508">
    <property type="term" value="P:proteolysis"/>
    <property type="evidence" value="ECO:0007669"/>
    <property type="project" value="UniProtKB-KW"/>
</dbReference>
<keyword evidence="10" id="KW-0229">DNA integration</keyword>
<evidence type="ECO:0000256" key="9">
    <source>
        <dbReference type="ARBA" id="ARBA00022842"/>
    </source>
</evidence>
<dbReference type="GO" id="GO:0015074">
    <property type="term" value="P:DNA integration"/>
    <property type="evidence" value="ECO:0007669"/>
    <property type="project" value="UniProtKB-KW"/>
</dbReference>
<keyword evidence="12" id="KW-0239">DNA-directed DNA polymerase</keyword>
<proteinExistence type="predicted"/>
<feature type="domain" description="Retrovirus-related Pol polyprotein from transposon TNT 1-94-like beta-barrel" evidence="16">
    <location>
        <begin position="2"/>
        <end position="43"/>
    </location>
</feature>
<dbReference type="EMBL" id="DUZY01000006">
    <property type="protein sequence ID" value="DAD43144.1"/>
    <property type="molecule type" value="Genomic_DNA"/>
</dbReference>
<dbReference type="Pfam" id="PF22936">
    <property type="entry name" value="Pol_BBD"/>
    <property type="match status" value="1"/>
</dbReference>
<evidence type="ECO:0000259" key="17">
    <source>
        <dbReference type="Pfam" id="PF25597"/>
    </source>
</evidence>
<protein>
    <recommendedName>
        <fullName evidence="20">Retrovirus-related Pol polyprotein from transposon TNT 1-94</fullName>
    </recommendedName>
</protein>
<evidence type="ECO:0000256" key="2">
    <source>
        <dbReference type="ARBA" id="ARBA00022670"/>
    </source>
</evidence>
<accession>A0A822ZA28</accession>
<keyword evidence="19" id="KW-1185">Reference proteome</keyword>
<evidence type="ECO:0000259" key="16">
    <source>
        <dbReference type="Pfam" id="PF22936"/>
    </source>
</evidence>
<keyword evidence="6" id="KW-0255">Endonuclease</keyword>
<keyword evidence="11" id="KW-0695">RNA-directed DNA polymerase</keyword>
<organism evidence="18 19">
    <name type="scientific">Nelumbo nucifera</name>
    <name type="common">Sacred lotus</name>
    <dbReference type="NCBI Taxonomy" id="4432"/>
    <lineage>
        <taxon>Eukaryota</taxon>
        <taxon>Viridiplantae</taxon>
        <taxon>Streptophyta</taxon>
        <taxon>Embryophyta</taxon>
        <taxon>Tracheophyta</taxon>
        <taxon>Spermatophyta</taxon>
        <taxon>Magnoliopsida</taxon>
        <taxon>Proteales</taxon>
        <taxon>Nelumbonaceae</taxon>
        <taxon>Nelumbo</taxon>
    </lineage>
</organism>
<evidence type="ECO:0000256" key="11">
    <source>
        <dbReference type="ARBA" id="ARBA00022918"/>
    </source>
</evidence>
<evidence type="ECO:0000256" key="5">
    <source>
        <dbReference type="ARBA" id="ARBA00022741"/>
    </source>
</evidence>
<dbReference type="PANTHER" id="PTHR42648:SF11">
    <property type="entry name" value="TRANSPOSON TY4-P GAG-POL POLYPROTEIN"/>
    <property type="match status" value="1"/>
</dbReference>
<comment type="caution">
    <text evidence="18">The sequence shown here is derived from an EMBL/GenBank/DDBJ whole genome shotgun (WGS) entry which is preliminary data.</text>
</comment>
<keyword evidence="2" id="KW-0645">Protease</keyword>
<evidence type="ECO:0008006" key="20">
    <source>
        <dbReference type="Google" id="ProtNLM"/>
    </source>
</evidence>
<dbReference type="AlphaFoldDB" id="A0A822ZA28"/>
<dbReference type="GO" id="GO:0004519">
    <property type="term" value="F:endonuclease activity"/>
    <property type="evidence" value="ECO:0007669"/>
    <property type="project" value="UniProtKB-KW"/>
</dbReference>
<gene>
    <name evidence="18" type="ORF">HUJ06_001374</name>
</gene>
<dbReference type="Proteomes" id="UP000607653">
    <property type="component" value="Unassembled WGS sequence"/>
</dbReference>
<evidence type="ECO:0000256" key="8">
    <source>
        <dbReference type="ARBA" id="ARBA00022840"/>
    </source>
</evidence>
<evidence type="ECO:0000256" key="4">
    <source>
        <dbReference type="ARBA" id="ARBA00022723"/>
    </source>
</evidence>
<evidence type="ECO:0000256" key="1">
    <source>
        <dbReference type="ARBA" id="ARBA00002180"/>
    </source>
</evidence>
<feature type="region of interest" description="Disordered" evidence="14">
    <location>
        <begin position="312"/>
        <end position="345"/>
    </location>
</feature>
<dbReference type="GO" id="GO:0006310">
    <property type="term" value="P:DNA recombination"/>
    <property type="evidence" value="ECO:0007669"/>
    <property type="project" value="UniProtKB-KW"/>
</dbReference>
<evidence type="ECO:0000313" key="18">
    <source>
        <dbReference type="EMBL" id="DAD43144.1"/>
    </source>
</evidence>
<keyword evidence="8" id="KW-0067">ATP-binding</keyword>
<dbReference type="Pfam" id="PF13976">
    <property type="entry name" value="gag_pre-integrs"/>
    <property type="match status" value="1"/>
</dbReference>
<dbReference type="InterPro" id="IPR025724">
    <property type="entry name" value="GAG-pre-integrase_dom"/>
</dbReference>
<evidence type="ECO:0000256" key="3">
    <source>
        <dbReference type="ARBA" id="ARBA00022722"/>
    </source>
</evidence>
<keyword evidence="9" id="KW-0460">Magnesium</keyword>
<keyword evidence="3" id="KW-0540">Nuclease</keyword>
<comment type="function">
    <text evidence="1">The aspartyl protease (PR) mediates the proteolytic cleavages of the Gag and Gag-Pol polyproteins after assembly of the VLP.</text>
</comment>
<dbReference type="GO" id="GO:0046872">
    <property type="term" value="F:metal ion binding"/>
    <property type="evidence" value="ECO:0007669"/>
    <property type="project" value="UniProtKB-KW"/>
</dbReference>
<keyword evidence="4" id="KW-0479">Metal-binding</keyword>
<dbReference type="InterPro" id="IPR057670">
    <property type="entry name" value="SH3_retrovirus"/>
</dbReference>
<feature type="domain" description="GAG-pre-integrase" evidence="15">
    <location>
        <begin position="80"/>
        <end position="141"/>
    </location>
</feature>
<keyword evidence="12" id="KW-0808">Transferase</keyword>
<name>A0A822ZA28_NELNU</name>
<dbReference type="Pfam" id="PF25597">
    <property type="entry name" value="SH3_retrovirus"/>
    <property type="match status" value="1"/>
</dbReference>
<evidence type="ECO:0000313" key="19">
    <source>
        <dbReference type="Proteomes" id="UP000607653"/>
    </source>
</evidence>
<keyword evidence="13" id="KW-0233">DNA recombination</keyword>
<dbReference type="InterPro" id="IPR054722">
    <property type="entry name" value="PolX-like_BBD"/>
</dbReference>
<evidence type="ECO:0000256" key="6">
    <source>
        <dbReference type="ARBA" id="ARBA00022759"/>
    </source>
</evidence>
<dbReference type="GO" id="GO:0003887">
    <property type="term" value="F:DNA-directed DNA polymerase activity"/>
    <property type="evidence" value="ECO:0007669"/>
    <property type="project" value="UniProtKB-KW"/>
</dbReference>
<sequence length="378" mass="42878">MTMMGKGNIKLKMNELNHIVTEVFYVPELKNNLLSIGQLQEKGLAILIQHGKCKVYHPEKGLIIQAEMSANRMFTLLVASQPKKPTCFHTATQDLSHLWHYRYEHLSHKGLRTLQNKKMVNGLPQFEASKTVCTDCMVGKQHRDPIPKKSTWRASLKLQLIHANICGPITPISNSKESPTLAVKNITPEEAWSGVKPSIEHFRVFGCISHVHVPDVKRTKEDKSFTCVLLGVSEESKAYRLNDPIAKKIVISRDVVFEEEKYWDWDKCYEEQVVAVLEWGDNEENAVVNNEDEAEIEDGSSVEEIAVDSSNLVEEESSPSSIEGRVRRPPGWMRDYETGEGLSEEEDETNLALFASADPLYFEEAVKKQSGELLWILK</sequence>
<keyword evidence="12" id="KW-0548">Nucleotidyltransferase</keyword>
<evidence type="ECO:0000256" key="12">
    <source>
        <dbReference type="ARBA" id="ARBA00022932"/>
    </source>
</evidence>
<evidence type="ECO:0000259" key="15">
    <source>
        <dbReference type="Pfam" id="PF13976"/>
    </source>
</evidence>
<dbReference type="GO" id="GO:0003964">
    <property type="term" value="F:RNA-directed DNA polymerase activity"/>
    <property type="evidence" value="ECO:0007669"/>
    <property type="project" value="UniProtKB-KW"/>
</dbReference>
<dbReference type="GO" id="GO:0005524">
    <property type="term" value="F:ATP binding"/>
    <property type="evidence" value="ECO:0007669"/>
    <property type="project" value="UniProtKB-KW"/>
</dbReference>
<evidence type="ECO:0000256" key="13">
    <source>
        <dbReference type="ARBA" id="ARBA00023172"/>
    </source>
</evidence>
<evidence type="ECO:0000256" key="14">
    <source>
        <dbReference type="SAM" id="MobiDB-lite"/>
    </source>
</evidence>
<evidence type="ECO:0000256" key="10">
    <source>
        <dbReference type="ARBA" id="ARBA00022908"/>
    </source>
</evidence>
<feature type="domain" description="Retroviral polymerase SH3-like" evidence="17">
    <location>
        <begin position="207"/>
        <end position="268"/>
    </location>
</feature>
<reference evidence="18 19" key="1">
    <citation type="journal article" date="2020" name="Mol. Biol. Evol.">
        <title>Distinct Expression and Methylation Patterns for Genes with Different Fates following a Single Whole-Genome Duplication in Flowering Plants.</title>
        <authorList>
            <person name="Shi T."/>
            <person name="Rahmani R.S."/>
            <person name="Gugger P.F."/>
            <person name="Wang M."/>
            <person name="Li H."/>
            <person name="Zhang Y."/>
            <person name="Li Z."/>
            <person name="Wang Q."/>
            <person name="Van de Peer Y."/>
            <person name="Marchal K."/>
            <person name="Chen J."/>
        </authorList>
    </citation>
    <scope>NUCLEOTIDE SEQUENCE [LARGE SCALE GENOMIC DNA]</scope>
    <source>
        <tissue evidence="18">Leaf</tissue>
    </source>
</reference>